<dbReference type="Pfam" id="PF02469">
    <property type="entry name" value="Fasciclin"/>
    <property type="match status" value="1"/>
</dbReference>
<evidence type="ECO:0000313" key="4">
    <source>
        <dbReference type="Proteomes" id="UP001597101"/>
    </source>
</evidence>
<comment type="caution">
    <text evidence="3">The sequence shown here is derived from an EMBL/GenBank/DDBJ whole genome shotgun (WGS) entry which is preliminary data.</text>
</comment>
<dbReference type="Proteomes" id="UP001597101">
    <property type="component" value="Unassembled WGS sequence"/>
</dbReference>
<dbReference type="InterPro" id="IPR036378">
    <property type="entry name" value="FAS1_dom_sf"/>
</dbReference>
<keyword evidence="1" id="KW-0732">Signal</keyword>
<dbReference type="RefSeq" id="WP_377211952.1">
    <property type="nucleotide sequence ID" value="NZ_JBHTJV010000003.1"/>
</dbReference>
<keyword evidence="4" id="KW-1185">Reference proteome</keyword>
<protein>
    <submittedName>
        <fullName evidence="3">Fasciclin domain-containing protein</fullName>
    </submittedName>
</protein>
<dbReference type="Gene3D" id="2.30.180.10">
    <property type="entry name" value="FAS1 domain"/>
    <property type="match status" value="1"/>
</dbReference>
<accession>A0ABW3FH30</accession>
<dbReference type="PANTHER" id="PTHR10900">
    <property type="entry name" value="PERIOSTIN-RELATED"/>
    <property type="match status" value="1"/>
</dbReference>
<dbReference type="InterPro" id="IPR050904">
    <property type="entry name" value="Adhesion/Biosynth-related"/>
</dbReference>
<feature type="chain" id="PRO_5047029953" evidence="1">
    <location>
        <begin position="24"/>
        <end position="174"/>
    </location>
</feature>
<dbReference type="PROSITE" id="PS50213">
    <property type="entry name" value="FAS1"/>
    <property type="match status" value="1"/>
</dbReference>
<evidence type="ECO:0000313" key="3">
    <source>
        <dbReference type="EMBL" id="MFD0916121.1"/>
    </source>
</evidence>
<organism evidence="3 4">
    <name type="scientific">Pseudahrensia aquimaris</name>
    <dbReference type="NCBI Taxonomy" id="744461"/>
    <lineage>
        <taxon>Bacteria</taxon>
        <taxon>Pseudomonadati</taxon>
        <taxon>Pseudomonadota</taxon>
        <taxon>Alphaproteobacteria</taxon>
        <taxon>Hyphomicrobiales</taxon>
        <taxon>Ahrensiaceae</taxon>
        <taxon>Pseudahrensia</taxon>
    </lineage>
</organism>
<reference evidence="4" key="1">
    <citation type="journal article" date="2019" name="Int. J. Syst. Evol. Microbiol.">
        <title>The Global Catalogue of Microorganisms (GCM) 10K type strain sequencing project: providing services to taxonomists for standard genome sequencing and annotation.</title>
        <authorList>
            <consortium name="The Broad Institute Genomics Platform"/>
            <consortium name="The Broad Institute Genome Sequencing Center for Infectious Disease"/>
            <person name="Wu L."/>
            <person name="Ma J."/>
        </authorList>
    </citation>
    <scope>NUCLEOTIDE SEQUENCE [LARGE SCALE GENOMIC DNA]</scope>
    <source>
        <strain evidence="4">CCUG 60023</strain>
    </source>
</reference>
<sequence length="174" mass="17897">MKLLKSLTIAAFAVTTLAASAFAAGHTKTVVETAIASPDHKTLVAAVKAAGLVETLSGDGPFTVFAPIDAGFAELPAGTVETLLKPENKAMLQKVLTAHVVAGKIMAGDLISKIEKHGGYLNIKTVSGDVITARVDSKGVYIFDESGGVSRVTTADVESSNGVIHVVDDVLVPK</sequence>
<feature type="domain" description="FAS1" evidence="2">
    <location>
        <begin position="27"/>
        <end position="171"/>
    </location>
</feature>
<proteinExistence type="predicted"/>
<dbReference type="InterPro" id="IPR000782">
    <property type="entry name" value="FAS1_domain"/>
</dbReference>
<feature type="signal peptide" evidence="1">
    <location>
        <begin position="1"/>
        <end position="23"/>
    </location>
</feature>
<dbReference type="SMART" id="SM00554">
    <property type="entry name" value="FAS1"/>
    <property type="match status" value="1"/>
</dbReference>
<dbReference type="EMBL" id="JBHTJV010000003">
    <property type="protein sequence ID" value="MFD0916121.1"/>
    <property type="molecule type" value="Genomic_DNA"/>
</dbReference>
<evidence type="ECO:0000259" key="2">
    <source>
        <dbReference type="PROSITE" id="PS50213"/>
    </source>
</evidence>
<name>A0ABW3FH30_9HYPH</name>
<dbReference type="PANTHER" id="PTHR10900:SF77">
    <property type="entry name" value="FI19380P1"/>
    <property type="match status" value="1"/>
</dbReference>
<dbReference type="SUPFAM" id="SSF82153">
    <property type="entry name" value="FAS1 domain"/>
    <property type="match status" value="1"/>
</dbReference>
<gene>
    <name evidence="3" type="ORF">ACFQ14_06855</name>
</gene>
<evidence type="ECO:0000256" key="1">
    <source>
        <dbReference type="SAM" id="SignalP"/>
    </source>
</evidence>